<evidence type="ECO:0000256" key="7">
    <source>
        <dbReference type="SAM" id="Phobius"/>
    </source>
</evidence>
<dbReference type="OrthoDB" id="9790209at2"/>
<dbReference type="GO" id="GO:0005886">
    <property type="term" value="C:plasma membrane"/>
    <property type="evidence" value="ECO:0007669"/>
    <property type="project" value="UniProtKB-SubCell"/>
</dbReference>
<evidence type="ECO:0000256" key="5">
    <source>
        <dbReference type="ARBA" id="ARBA00022989"/>
    </source>
</evidence>
<accession>A0A0D2GFP5</accession>
<dbReference type="InParanoid" id="A0A0D2GFP5"/>
<feature type="transmembrane region" description="Helical" evidence="7">
    <location>
        <begin position="165"/>
        <end position="188"/>
    </location>
</feature>
<feature type="transmembrane region" description="Helical" evidence="7">
    <location>
        <begin position="338"/>
        <end position="360"/>
    </location>
</feature>
<keyword evidence="10" id="KW-1185">Reference proteome</keyword>
<evidence type="ECO:0000256" key="3">
    <source>
        <dbReference type="ARBA" id="ARBA00022519"/>
    </source>
</evidence>
<evidence type="ECO:0000259" key="8">
    <source>
        <dbReference type="Pfam" id="PF06808"/>
    </source>
</evidence>
<feature type="transmembrane region" description="Helical" evidence="7">
    <location>
        <begin position="6"/>
        <end position="34"/>
    </location>
</feature>
<dbReference type="PIRSF" id="PIRSF006066">
    <property type="entry name" value="HI0050"/>
    <property type="match status" value="1"/>
</dbReference>
<feature type="transmembrane region" description="Helical" evidence="7">
    <location>
        <begin position="397"/>
        <end position="417"/>
    </location>
</feature>
<reference evidence="9 10" key="1">
    <citation type="submission" date="2013-11" db="EMBL/GenBank/DDBJ databases">
        <title>Metagenomic analysis of a methanogenic consortium involved in long chain n-alkane degradation.</title>
        <authorList>
            <person name="Davidova I.A."/>
            <person name="Callaghan A.V."/>
            <person name="Wawrik B."/>
            <person name="Pruitt S."/>
            <person name="Marks C."/>
            <person name="Duncan K.E."/>
            <person name="Suflita J.M."/>
        </authorList>
    </citation>
    <scope>NUCLEOTIDE SEQUENCE [LARGE SCALE GENOMIC DNA]</scope>
    <source>
        <strain evidence="9 10">SPR</strain>
    </source>
</reference>
<evidence type="ECO:0000313" key="10">
    <source>
        <dbReference type="Proteomes" id="UP000032233"/>
    </source>
</evidence>
<dbReference type="Proteomes" id="UP000032233">
    <property type="component" value="Unassembled WGS sequence"/>
</dbReference>
<dbReference type="RefSeq" id="WP_044348894.1">
    <property type="nucleotide sequence ID" value="NZ_AZAC01000014.1"/>
</dbReference>
<evidence type="ECO:0000313" key="9">
    <source>
        <dbReference type="EMBL" id="KIX13757.1"/>
    </source>
</evidence>
<keyword evidence="6 7" id="KW-0472">Membrane</keyword>
<sequence length="429" mass="45954">MPVFILISFFILALIGLPVGIVVGLTTVLGFLYLGNDMFLSMLSQRMFSAMDSFTFLALPFFLLAGEIMNKVGLTTRLVDFSNLFFGRLKGGLAQVNIVTSIIFGGISGAAVADTAALGSIFIPAMTKQGYDKPFSTAVTVASSIIAPIIPPSIIMVLYGAIMEVSIAGLFAAGIVPGLMIGVALMILTRYMAVKRNYPTNPEKMTVKNITRRTKGAIWALLMPIVILGGILGGLVTPTEAAAVAVGLALFVGLVVYRNISFKELYNVFLRSAVTIGVITLLLSCASVLAWFLAIEQIPELVAKGFMALSDNRYVILLLINLFLILVGMFMDIGPSLLILGPILAPLAINLGVHPLHFGIMMCVNLNIALMTPPMGGCLFMGMVVSDLKLGTLVKALWPFILVEFAVLALVVYVPAITMTVPRWLGFVH</sequence>
<feature type="transmembrane region" description="Helical" evidence="7">
    <location>
        <begin position="217"/>
        <end position="236"/>
    </location>
</feature>
<dbReference type="FunCoup" id="A0A0D2GFP5">
    <property type="interactions" value="189"/>
</dbReference>
<protein>
    <submittedName>
        <fullName evidence="9">ABC transporter permease</fullName>
    </submittedName>
</protein>
<keyword evidence="4 7" id="KW-0812">Transmembrane</keyword>
<feature type="transmembrane region" description="Helical" evidence="7">
    <location>
        <begin position="314"/>
        <end position="331"/>
    </location>
</feature>
<dbReference type="Pfam" id="PF06808">
    <property type="entry name" value="DctM"/>
    <property type="match status" value="1"/>
</dbReference>
<dbReference type="GO" id="GO:0022857">
    <property type="term" value="F:transmembrane transporter activity"/>
    <property type="evidence" value="ECO:0007669"/>
    <property type="project" value="TreeGrafter"/>
</dbReference>
<feature type="transmembrane region" description="Helical" evidence="7">
    <location>
        <begin position="54"/>
        <end position="74"/>
    </location>
</feature>
<gene>
    <name evidence="9" type="ORF">X474_12625</name>
</gene>
<comment type="caution">
    <text evidence="9">The sequence shown here is derived from an EMBL/GenBank/DDBJ whole genome shotgun (WGS) entry which is preliminary data.</text>
</comment>
<dbReference type="NCBIfam" id="TIGR00786">
    <property type="entry name" value="dctM"/>
    <property type="match status" value="1"/>
</dbReference>
<keyword evidence="2" id="KW-1003">Cell membrane</keyword>
<proteinExistence type="predicted"/>
<evidence type="ECO:0000256" key="1">
    <source>
        <dbReference type="ARBA" id="ARBA00004429"/>
    </source>
</evidence>
<dbReference type="PANTHER" id="PTHR33362">
    <property type="entry name" value="SIALIC ACID TRAP TRANSPORTER PERMEASE PROTEIN SIAT-RELATED"/>
    <property type="match status" value="1"/>
</dbReference>
<evidence type="ECO:0000256" key="6">
    <source>
        <dbReference type="ARBA" id="ARBA00023136"/>
    </source>
</evidence>
<feature type="transmembrane region" description="Helical" evidence="7">
    <location>
        <begin position="272"/>
        <end position="294"/>
    </location>
</feature>
<feature type="transmembrane region" description="Helical" evidence="7">
    <location>
        <begin position="242"/>
        <end position="260"/>
    </location>
</feature>
<comment type="subcellular location">
    <subcellularLocation>
        <location evidence="1">Cell inner membrane</location>
        <topology evidence="1">Multi-pass membrane protein</topology>
    </subcellularLocation>
</comment>
<feature type="transmembrane region" description="Helical" evidence="7">
    <location>
        <begin position="366"/>
        <end position="385"/>
    </location>
</feature>
<evidence type="ECO:0000256" key="2">
    <source>
        <dbReference type="ARBA" id="ARBA00022475"/>
    </source>
</evidence>
<feature type="transmembrane region" description="Helical" evidence="7">
    <location>
        <begin position="94"/>
        <end position="123"/>
    </location>
</feature>
<dbReference type="PATRIC" id="fig|1429043.3.peg.2685"/>
<dbReference type="InterPro" id="IPR010656">
    <property type="entry name" value="DctM"/>
</dbReference>
<dbReference type="EMBL" id="AZAC01000014">
    <property type="protein sequence ID" value="KIX13757.1"/>
    <property type="molecule type" value="Genomic_DNA"/>
</dbReference>
<dbReference type="InterPro" id="IPR004681">
    <property type="entry name" value="TRAP_DctM"/>
</dbReference>
<organism evidence="9 10">
    <name type="scientific">Dethiosulfatarculus sandiegensis</name>
    <dbReference type="NCBI Taxonomy" id="1429043"/>
    <lineage>
        <taxon>Bacteria</taxon>
        <taxon>Pseudomonadati</taxon>
        <taxon>Thermodesulfobacteriota</taxon>
        <taxon>Desulfarculia</taxon>
        <taxon>Desulfarculales</taxon>
        <taxon>Desulfarculaceae</taxon>
        <taxon>Dethiosulfatarculus</taxon>
    </lineage>
</organism>
<feature type="domain" description="TRAP C4-dicarboxylate transport system permease DctM subunit" evidence="8">
    <location>
        <begin position="6"/>
        <end position="417"/>
    </location>
</feature>
<keyword evidence="3" id="KW-0997">Cell inner membrane</keyword>
<evidence type="ECO:0000256" key="4">
    <source>
        <dbReference type="ARBA" id="ARBA00022692"/>
    </source>
</evidence>
<dbReference type="STRING" id="1429043.X474_12625"/>
<name>A0A0D2GFP5_9BACT</name>
<feature type="transmembrane region" description="Helical" evidence="7">
    <location>
        <begin position="135"/>
        <end position="159"/>
    </location>
</feature>
<keyword evidence="5 7" id="KW-1133">Transmembrane helix</keyword>
<dbReference type="AlphaFoldDB" id="A0A0D2GFP5"/>